<evidence type="ECO:0000256" key="7">
    <source>
        <dbReference type="ARBA" id="ARBA00022722"/>
    </source>
</evidence>
<evidence type="ECO:0000256" key="4">
    <source>
        <dbReference type="ARBA" id="ARBA00022679"/>
    </source>
</evidence>
<evidence type="ECO:0000256" key="3">
    <source>
        <dbReference type="ARBA" id="ARBA00020311"/>
    </source>
</evidence>
<dbReference type="Pfam" id="PF01367">
    <property type="entry name" value="5_3_exonuc"/>
    <property type="match status" value="1"/>
</dbReference>
<keyword evidence="7" id="KW-0540">Nuclease</keyword>
<dbReference type="Proteomes" id="UP001375370">
    <property type="component" value="Chromosome"/>
</dbReference>
<dbReference type="InterPro" id="IPR036397">
    <property type="entry name" value="RNaseH_sf"/>
</dbReference>
<evidence type="ECO:0000256" key="6">
    <source>
        <dbReference type="ARBA" id="ARBA00022705"/>
    </source>
</evidence>
<dbReference type="InterPro" id="IPR002421">
    <property type="entry name" value="5-3_exonuclease"/>
</dbReference>
<dbReference type="Pfam" id="PF00476">
    <property type="entry name" value="DNA_pol_A"/>
    <property type="match status" value="1"/>
</dbReference>
<dbReference type="PANTHER" id="PTHR10133">
    <property type="entry name" value="DNA POLYMERASE I"/>
    <property type="match status" value="1"/>
</dbReference>
<dbReference type="SMART" id="SM00279">
    <property type="entry name" value="HhH2"/>
    <property type="match status" value="1"/>
</dbReference>
<dbReference type="CDD" id="cd06139">
    <property type="entry name" value="DNA_polA_I_Ecoli_like_exo"/>
    <property type="match status" value="1"/>
</dbReference>
<dbReference type="SMART" id="SM00475">
    <property type="entry name" value="53EXOc"/>
    <property type="match status" value="1"/>
</dbReference>
<keyword evidence="4 16" id="KW-0808">Transferase</keyword>
<dbReference type="SUPFAM" id="SSF88723">
    <property type="entry name" value="PIN domain-like"/>
    <property type="match status" value="1"/>
</dbReference>
<keyword evidence="12 16" id="KW-0238">DNA-binding</keyword>
<dbReference type="InterPro" id="IPR001098">
    <property type="entry name" value="DNA-dir_DNA_pol_A_palm_dom"/>
</dbReference>
<dbReference type="CDD" id="cd09859">
    <property type="entry name" value="PIN_53EXO"/>
    <property type="match status" value="1"/>
</dbReference>
<feature type="domain" description="DNA-directed DNA polymerase family A palm" evidence="19">
    <location>
        <begin position="668"/>
        <end position="874"/>
    </location>
</feature>
<dbReference type="PRINTS" id="PR00868">
    <property type="entry name" value="DNAPOLI"/>
</dbReference>
<evidence type="ECO:0000256" key="9">
    <source>
        <dbReference type="ARBA" id="ARBA00022801"/>
    </source>
</evidence>
<dbReference type="EMBL" id="CP146612">
    <property type="protein sequence ID" value="WWX24644.1"/>
    <property type="molecule type" value="Genomic_DNA"/>
</dbReference>
<dbReference type="InterPro" id="IPR020045">
    <property type="entry name" value="DNA_polI_H3TH"/>
</dbReference>
<accession>A0ABZ2J5X8</accession>
<protein>
    <recommendedName>
        <fullName evidence="3 15">DNA polymerase I</fullName>
        <ecNumber evidence="2 15">2.7.7.7</ecNumber>
    </recommendedName>
</protein>
<organism evidence="20 21">
    <name type="scientific">Candidatus Dehalogenimonas loeffleri</name>
    <dbReference type="NCBI Taxonomy" id="3127115"/>
    <lineage>
        <taxon>Bacteria</taxon>
        <taxon>Bacillati</taxon>
        <taxon>Chloroflexota</taxon>
        <taxon>Dehalococcoidia</taxon>
        <taxon>Dehalococcoidales</taxon>
        <taxon>Dehalococcoidaceae</taxon>
        <taxon>Dehalogenimonas</taxon>
    </lineage>
</organism>
<evidence type="ECO:0000256" key="1">
    <source>
        <dbReference type="ARBA" id="ARBA00007705"/>
    </source>
</evidence>
<dbReference type="Gene3D" id="3.30.420.10">
    <property type="entry name" value="Ribonuclease H-like superfamily/Ribonuclease H"/>
    <property type="match status" value="1"/>
</dbReference>
<proteinExistence type="inferred from homology"/>
<evidence type="ECO:0000256" key="15">
    <source>
        <dbReference type="NCBIfam" id="TIGR00593"/>
    </source>
</evidence>
<keyword evidence="5 16" id="KW-0548">Nucleotidyltransferase</keyword>
<keyword evidence="10 16" id="KW-0269">Exonuclease</keyword>
<evidence type="ECO:0000313" key="20">
    <source>
        <dbReference type="EMBL" id="WWX24644.1"/>
    </source>
</evidence>
<evidence type="ECO:0000259" key="19">
    <source>
        <dbReference type="SMART" id="SM00482"/>
    </source>
</evidence>
<dbReference type="Gene3D" id="1.20.1060.10">
    <property type="entry name" value="Taq DNA Polymerase, Chain T, domain 4"/>
    <property type="match status" value="1"/>
</dbReference>
<dbReference type="Pfam" id="PF01612">
    <property type="entry name" value="DNA_pol_A_exo1"/>
    <property type="match status" value="1"/>
</dbReference>
<dbReference type="SUPFAM" id="SSF56672">
    <property type="entry name" value="DNA/RNA polymerases"/>
    <property type="match status" value="1"/>
</dbReference>
<keyword evidence="11 16" id="KW-0239">DNA-directed DNA polymerase</keyword>
<evidence type="ECO:0000256" key="5">
    <source>
        <dbReference type="ARBA" id="ARBA00022695"/>
    </source>
</evidence>
<keyword evidence="9 16" id="KW-0378">Hydrolase</keyword>
<dbReference type="SUPFAM" id="SSF53098">
    <property type="entry name" value="Ribonuclease H-like"/>
    <property type="match status" value="1"/>
</dbReference>
<evidence type="ECO:0000256" key="8">
    <source>
        <dbReference type="ARBA" id="ARBA00022763"/>
    </source>
</evidence>
<keyword evidence="21" id="KW-1185">Reference proteome</keyword>
<comment type="similarity">
    <text evidence="1 16">Belongs to the DNA polymerase type-A family.</text>
</comment>
<feature type="domain" description="5'-3' exonuclease" evidence="18">
    <location>
        <begin position="1"/>
        <end position="269"/>
    </location>
</feature>
<dbReference type="Gene3D" id="1.10.150.20">
    <property type="entry name" value="5' to 3' exonuclease, C-terminal subdomain"/>
    <property type="match status" value="2"/>
</dbReference>
<dbReference type="Gene3D" id="3.40.50.1010">
    <property type="entry name" value="5'-nuclease"/>
    <property type="match status" value="1"/>
</dbReference>
<dbReference type="InterPro" id="IPR019760">
    <property type="entry name" value="DNA-dir_DNA_pol_A_CS"/>
</dbReference>
<dbReference type="Gene3D" id="3.30.70.370">
    <property type="match status" value="1"/>
</dbReference>
<gene>
    <name evidence="16 20" type="primary">polA</name>
    <name evidence="20" type="ORF">V8247_05085</name>
</gene>
<dbReference type="SUPFAM" id="SSF47807">
    <property type="entry name" value="5' to 3' exonuclease, C-terminal subdomain"/>
    <property type="match status" value="1"/>
</dbReference>
<evidence type="ECO:0000259" key="18">
    <source>
        <dbReference type="SMART" id="SM00475"/>
    </source>
</evidence>
<keyword evidence="6 16" id="KW-0235">DNA replication</keyword>
<dbReference type="InterPro" id="IPR008918">
    <property type="entry name" value="HhH2"/>
</dbReference>
<evidence type="ECO:0000259" key="17">
    <source>
        <dbReference type="SMART" id="SM00474"/>
    </source>
</evidence>
<dbReference type="GO" id="GO:0003887">
    <property type="term" value="F:DNA-directed DNA polymerase activity"/>
    <property type="evidence" value="ECO:0007669"/>
    <property type="project" value="UniProtKB-EC"/>
</dbReference>
<dbReference type="InterPro" id="IPR012337">
    <property type="entry name" value="RNaseH-like_sf"/>
</dbReference>
<dbReference type="Pfam" id="PF02739">
    <property type="entry name" value="5_3_exonuc_N"/>
    <property type="match status" value="1"/>
</dbReference>
<evidence type="ECO:0000256" key="2">
    <source>
        <dbReference type="ARBA" id="ARBA00012417"/>
    </source>
</evidence>
<keyword evidence="13 16" id="KW-0234">DNA repair</keyword>
<evidence type="ECO:0000256" key="13">
    <source>
        <dbReference type="ARBA" id="ARBA00023204"/>
    </source>
</evidence>
<dbReference type="InterPro" id="IPR018320">
    <property type="entry name" value="DNA_polymerase_1"/>
</dbReference>
<dbReference type="InterPro" id="IPR036279">
    <property type="entry name" value="5-3_exonuclease_C_sf"/>
</dbReference>
<dbReference type="NCBIfam" id="TIGR00593">
    <property type="entry name" value="pola"/>
    <property type="match status" value="1"/>
</dbReference>
<dbReference type="EC" id="2.7.7.7" evidence="2 15"/>
<evidence type="ECO:0000256" key="12">
    <source>
        <dbReference type="ARBA" id="ARBA00023125"/>
    </source>
</evidence>
<dbReference type="SMART" id="SM00474">
    <property type="entry name" value="35EXOc"/>
    <property type="match status" value="1"/>
</dbReference>
<evidence type="ECO:0000256" key="10">
    <source>
        <dbReference type="ARBA" id="ARBA00022839"/>
    </source>
</evidence>
<dbReference type="CDD" id="cd08637">
    <property type="entry name" value="DNA_pol_A_pol_I_C"/>
    <property type="match status" value="1"/>
</dbReference>
<sequence length="910" mass="100894">MNTPLLVIFDASALVHRAFHAFKYSRQLTVSKTGEVTSAVFGFTNILLKVLADLKPDYYAIAFDRKGPTFRHELSDKYKAHRPETAPELIAQLGRVRQMVEAFDIPIFEQQGYEADDLIGTLAGCAVRAGTRVIIVTGDADAMQLVNDDIKVLYPKPGGTFSDTRLFDAEAVNEKFGVPPSLVAAYKALVGDTSDNIKGVPGIGQKTAVRLLNDYDGIDAIYENIELIRPEKLRETLRREESAARQSLTLSTIVTDLPVDFKLEQCHAGRFNREKVVPLLRELEFTSLINRLPQPPSASASAEVPSVLPPPEIDCRYQLVDTPEQLAALAARLTEAGRFALDTETTGLDTMTAELVGLSVAPATGEGYYLPVGHLEAVGRQWLISELSTALDPVLADPNIKKIAHNAKYDLQILRRAGFTVAGLDFDTMLAAHLLGEKSLSLKGLAFSRLGVEMTPITALIGEGKRQICISRCDLKETADYACADADMTFRLYELLAPELERENQSRLFHEVEMPLVPVIMDMESAGITLDTGLLKGMSGRLAAQLEKIETGIYELAGHPFNIASPKQLGAVLFDELHLPTGRKTHTGYCTDAAVLDELKDQHEIVRLILEYRTLAKLKSTYVDTLPVMVAAEDGRLHTSFNQARTATGRLSSSEPNLQNIPVRGELGREIRRAFTAPPGHLLLAADYSQIDLRALAHLSGDRELINAFQNDDDIHTATAMRLYGLPQAEITPDMRRFAKTVNFGVIYGMSGYGLEQATELTREESTRFITTYFERYPGVRAYLDATKGQARARGYVETILGRRRYIPDINAANRQVREAAERMAINMPVQGTSADIIKVAMLDVRREMARQKLQSRLLLQVHDELIFEVPQQEMFFMSELAPRLMAEAVKLDVPLKVDLKYGANWGEME</sequence>
<feature type="domain" description="3'-5' exonuclease" evidence="17">
    <location>
        <begin position="317"/>
        <end position="501"/>
    </location>
</feature>
<dbReference type="PANTHER" id="PTHR10133:SF27">
    <property type="entry name" value="DNA POLYMERASE NU"/>
    <property type="match status" value="1"/>
</dbReference>
<dbReference type="InterPro" id="IPR043502">
    <property type="entry name" value="DNA/RNA_pol_sf"/>
</dbReference>
<dbReference type="InterPro" id="IPR020046">
    <property type="entry name" value="5-3_exonucl_a-hlix_arch_N"/>
</dbReference>
<dbReference type="PROSITE" id="PS00447">
    <property type="entry name" value="DNA_POLYMERASE_A"/>
    <property type="match status" value="1"/>
</dbReference>
<evidence type="ECO:0000256" key="16">
    <source>
        <dbReference type="RuleBase" id="RU004460"/>
    </source>
</evidence>
<dbReference type="NCBIfam" id="NF004397">
    <property type="entry name" value="PRK05755.1"/>
    <property type="match status" value="1"/>
</dbReference>
<name>A0ABZ2J5X8_9CHLR</name>
<keyword evidence="8 16" id="KW-0227">DNA damage</keyword>
<comment type="catalytic activity">
    <reaction evidence="14 16">
        <text>DNA(n) + a 2'-deoxyribonucleoside 5'-triphosphate = DNA(n+1) + diphosphate</text>
        <dbReference type="Rhea" id="RHEA:22508"/>
        <dbReference type="Rhea" id="RHEA-COMP:17339"/>
        <dbReference type="Rhea" id="RHEA-COMP:17340"/>
        <dbReference type="ChEBI" id="CHEBI:33019"/>
        <dbReference type="ChEBI" id="CHEBI:61560"/>
        <dbReference type="ChEBI" id="CHEBI:173112"/>
        <dbReference type="EC" id="2.7.7.7"/>
    </reaction>
</comment>
<dbReference type="InterPro" id="IPR029060">
    <property type="entry name" value="PIN-like_dom_sf"/>
</dbReference>
<dbReference type="RefSeq" id="WP_338736757.1">
    <property type="nucleotide sequence ID" value="NZ_CP146612.1"/>
</dbReference>
<dbReference type="SMART" id="SM00482">
    <property type="entry name" value="POLAc"/>
    <property type="match status" value="1"/>
</dbReference>
<evidence type="ECO:0000256" key="11">
    <source>
        <dbReference type="ARBA" id="ARBA00022932"/>
    </source>
</evidence>
<dbReference type="InterPro" id="IPR002298">
    <property type="entry name" value="DNA_polymerase_A"/>
</dbReference>
<evidence type="ECO:0000256" key="14">
    <source>
        <dbReference type="ARBA" id="ARBA00049244"/>
    </source>
</evidence>
<reference evidence="20 21" key="1">
    <citation type="submission" date="2024-03" db="EMBL/GenBank/DDBJ databases">
        <title>A Dehalogenimonas Isolated from Estuarine Sediments Dihaloeliminates Chlorinated Alkanes.</title>
        <authorList>
            <person name="Yang Y."/>
            <person name="Wang H."/>
        </authorList>
    </citation>
    <scope>NUCLEOTIDE SEQUENCE [LARGE SCALE GENOMIC DNA]</scope>
    <source>
        <strain evidence="20 21">W</strain>
    </source>
</reference>
<dbReference type="InterPro" id="IPR002562">
    <property type="entry name" value="3'-5'_exonuclease_dom"/>
</dbReference>
<evidence type="ECO:0000313" key="21">
    <source>
        <dbReference type="Proteomes" id="UP001375370"/>
    </source>
</evidence>
<comment type="function">
    <text evidence="16">In addition to polymerase activity, this DNA polymerase exhibits 3'-5' and 5'-3' exonuclease activity.</text>
</comment>
<dbReference type="CDD" id="cd09898">
    <property type="entry name" value="H3TH_53EXO"/>
    <property type="match status" value="1"/>
</dbReference>